<proteinExistence type="predicted"/>
<sequence>MFALDPNLWSNSKNINEEDNAILCRPFSESKIKDALFQMERNKITGPDSIPIEFYQTCWDIIKEDIVQLFNDFHDGELDISRLNYDIITLLPKIAETSKIH</sequence>
<reference evidence="1" key="1">
    <citation type="submission" date="2014-09" db="EMBL/GenBank/DDBJ databases">
        <authorList>
            <person name="Magalhaes I.L.F."/>
            <person name="Oliveira U."/>
            <person name="Santos F.R."/>
            <person name="Vidigal T.H.D.A."/>
            <person name="Brescovit A.D."/>
            <person name="Santos A.J."/>
        </authorList>
    </citation>
    <scope>NUCLEOTIDE SEQUENCE</scope>
    <source>
        <tissue evidence="1">Shoot tissue taken approximately 20 cm above the soil surface</tissue>
    </source>
</reference>
<dbReference type="AlphaFoldDB" id="A0A0A9C160"/>
<accession>A0A0A9C160</accession>
<reference evidence="1" key="2">
    <citation type="journal article" date="2015" name="Data Brief">
        <title>Shoot transcriptome of the giant reed, Arundo donax.</title>
        <authorList>
            <person name="Barrero R.A."/>
            <person name="Guerrero F.D."/>
            <person name="Moolhuijzen P."/>
            <person name="Goolsby J.A."/>
            <person name="Tidwell J."/>
            <person name="Bellgard S.E."/>
            <person name="Bellgard M.I."/>
        </authorList>
    </citation>
    <scope>NUCLEOTIDE SEQUENCE</scope>
    <source>
        <tissue evidence="1">Shoot tissue taken approximately 20 cm above the soil surface</tissue>
    </source>
</reference>
<organism evidence="1">
    <name type="scientific">Arundo donax</name>
    <name type="common">Giant reed</name>
    <name type="synonym">Donax arundinaceus</name>
    <dbReference type="NCBI Taxonomy" id="35708"/>
    <lineage>
        <taxon>Eukaryota</taxon>
        <taxon>Viridiplantae</taxon>
        <taxon>Streptophyta</taxon>
        <taxon>Embryophyta</taxon>
        <taxon>Tracheophyta</taxon>
        <taxon>Spermatophyta</taxon>
        <taxon>Magnoliopsida</taxon>
        <taxon>Liliopsida</taxon>
        <taxon>Poales</taxon>
        <taxon>Poaceae</taxon>
        <taxon>PACMAD clade</taxon>
        <taxon>Arundinoideae</taxon>
        <taxon>Arundineae</taxon>
        <taxon>Arundo</taxon>
    </lineage>
</organism>
<protein>
    <submittedName>
        <fullName evidence="1">Uncharacterized protein</fullName>
    </submittedName>
</protein>
<name>A0A0A9C160_ARUDO</name>
<dbReference type="EMBL" id="GBRH01227861">
    <property type="protein sequence ID" value="JAD70034.1"/>
    <property type="molecule type" value="Transcribed_RNA"/>
</dbReference>
<evidence type="ECO:0000313" key="1">
    <source>
        <dbReference type="EMBL" id="JAD70034.1"/>
    </source>
</evidence>